<dbReference type="Pfam" id="PF00078">
    <property type="entry name" value="RVT_1"/>
    <property type="match status" value="1"/>
</dbReference>
<dbReference type="PROSITE" id="PS50262">
    <property type="entry name" value="G_PROTEIN_RECEP_F1_2"/>
    <property type="match status" value="1"/>
</dbReference>
<evidence type="ECO:0000256" key="5">
    <source>
        <dbReference type="ARBA" id="ARBA00022725"/>
    </source>
</evidence>
<dbReference type="GO" id="GO:0007165">
    <property type="term" value="P:signal transduction"/>
    <property type="evidence" value="ECO:0007669"/>
    <property type="project" value="UniProtKB-KW"/>
</dbReference>
<proteinExistence type="predicted"/>
<feature type="transmembrane region" description="Helical" evidence="9">
    <location>
        <begin position="184"/>
        <end position="203"/>
    </location>
</feature>
<feature type="domain" description="G-protein coupled receptors family 1 profile" evidence="10">
    <location>
        <begin position="142"/>
        <end position="314"/>
    </location>
</feature>
<name>A0ABC9XNE0_GRUJA</name>
<gene>
    <name evidence="12" type="ORF">GRJ2_002383500</name>
</gene>
<evidence type="ECO:0000256" key="1">
    <source>
        <dbReference type="ARBA" id="ARBA00004651"/>
    </source>
</evidence>
<feature type="domain" description="Reverse transcriptase" evidence="11">
    <location>
        <begin position="1"/>
        <end position="201"/>
    </location>
</feature>
<dbReference type="AlphaFoldDB" id="A0ABC9XNE0"/>
<evidence type="ECO:0000259" key="11">
    <source>
        <dbReference type="PROSITE" id="PS50878"/>
    </source>
</evidence>
<evidence type="ECO:0000313" key="13">
    <source>
        <dbReference type="Proteomes" id="UP001623348"/>
    </source>
</evidence>
<keyword evidence="5" id="KW-0552">Olfaction</keyword>
<dbReference type="PROSITE" id="PS00237">
    <property type="entry name" value="G_PROTEIN_RECEP_F1_1"/>
    <property type="match status" value="1"/>
</dbReference>
<keyword evidence="4 9" id="KW-0812">Transmembrane</keyword>
<keyword evidence="13" id="KW-1185">Reference proteome</keyword>
<dbReference type="PRINTS" id="PR00245">
    <property type="entry name" value="OLFACTORYR"/>
</dbReference>
<dbReference type="PANTHER" id="PTHR26453">
    <property type="entry name" value="OLFACTORY RECEPTOR"/>
    <property type="match status" value="1"/>
</dbReference>
<dbReference type="InterPro" id="IPR043502">
    <property type="entry name" value="DNA/RNA_pol_sf"/>
</dbReference>
<feature type="transmembrane region" description="Helical" evidence="9">
    <location>
        <begin position="223"/>
        <end position="247"/>
    </location>
</feature>
<evidence type="ECO:0000256" key="8">
    <source>
        <dbReference type="ARBA" id="ARBA00023224"/>
    </source>
</evidence>
<keyword evidence="7 9" id="KW-0472">Membrane</keyword>
<organism evidence="12 13">
    <name type="scientific">Grus japonensis</name>
    <name type="common">Japanese crane</name>
    <name type="synonym">Red-crowned crane</name>
    <dbReference type="NCBI Taxonomy" id="30415"/>
    <lineage>
        <taxon>Eukaryota</taxon>
        <taxon>Metazoa</taxon>
        <taxon>Chordata</taxon>
        <taxon>Craniata</taxon>
        <taxon>Vertebrata</taxon>
        <taxon>Euteleostomi</taxon>
        <taxon>Archelosauria</taxon>
        <taxon>Archosauria</taxon>
        <taxon>Dinosauria</taxon>
        <taxon>Saurischia</taxon>
        <taxon>Theropoda</taxon>
        <taxon>Coelurosauria</taxon>
        <taxon>Aves</taxon>
        <taxon>Neognathae</taxon>
        <taxon>Neoaves</taxon>
        <taxon>Gruiformes</taxon>
        <taxon>Gruidae</taxon>
        <taxon>Grus</taxon>
    </lineage>
</organism>
<keyword evidence="2" id="KW-1003">Cell membrane</keyword>
<keyword evidence="8" id="KW-0807">Transducer</keyword>
<dbReference type="GO" id="GO:0007608">
    <property type="term" value="P:sensory perception of smell"/>
    <property type="evidence" value="ECO:0007669"/>
    <property type="project" value="UniProtKB-KW"/>
</dbReference>
<keyword evidence="6 9" id="KW-1133">Transmembrane helix</keyword>
<dbReference type="Proteomes" id="UP001623348">
    <property type="component" value="Unassembled WGS sequence"/>
</dbReference>
<dbReference type="Pfam" id="PF13853">
    <property type="entry name" value="7tm_4"/>
    <property type="match status" value="1"/>
</dbReference>
<evidence type="ECO:0000256" key="6">
    <source>
        <dbReference type="ARBA" id="ARBA00022989"/>
    </source>
</evidence>
<dbReference type="InterPro" id="IPR017452">
    <property type="entry name" value="GPCR_Rhodpsn_7TM"/>
</dbReference>
<dbReference type="InterPro" id="IPR000725">
    <property type="entry name" value="Olfact_rcpt"/>
</dbReference>
<evidence type="ECO:0000256" key="7">
    <source>
        <dbReference type="ARBA" id="ARBA00023136"/>
    </source>
</evidence>
<comment type="caution">
    <text evidence="12">The sequence shown here is derived from an EMBL/GenBank/DDBJ whole genome shotgun (WGS) entry which is preliminary data.</text>
</comment>
<evidence type="ECO:0000259" key="10">
    <source>
        <dbReference type="PROSITE" id="PS50262"/>
    </source>
</evidence>
<evidence type="ECO:0000313" key="12">
    <source>
        <dbReference type="EMBL" id="GAB0199181.1"/>
    </source>
</evidence>
<dbReference type="InterPro" id="IPR000477">
    <property type="entry name" value="RT_dom"/>
</dbReference>
<dbReference type="PROSITE" id="PS50878">
    <property type="entry name" value="RT_POL"/>
    <property type="match status" value="1"/>
</dbReference>
<dbReference type="SUPFAM" id="SSF56672">
    <property type="entry name" value="DNA/RNA polymerases"/>
    <property type="match status" value="1"/>
</dbReference>
<dbReference type="Gene3D" id="1.20.1070.10">
    <property type="entry name" value="Rhodopsin 7-helix transmembrane proteins"/>
    <property type="match status" value="1"/>
</dbReference>
<dbReference type="GO" id="GO:0005886">
    <property type="term" value="C:plasma membrane"/>
    <property type="evidence" value="ECO:0007669"/>
    <property type="project" value="UniProtKB-SubCell"/>
</dbReference>
<comment type="subcellular location">
    <subcellularLocation>
        <location evidence="1">Cell membrane</location>
        <topology evidence="1">Multi-pass membrane protein</topology>
    </subcellularLocation>
</comment>
<dbReference type="InterPro" id="IPR000276">
    <property type="entry name" value="GPCR_Rhodpsn"/>
</dbReference>
<reference evidence="12 13" key="1">
    <citation type="submission" date="2024-06" db="EMBL/GenBank/DDBJ databases">
        <title>The draft genome of Grus japonensis, version 3.</title>
        <authorList>
            <person name="Nabeshima K."/>
            <person name="Suzuki S."/>
            <person name="Onuma M."/>
        </authorList>
    </citation>
    <scope>NUCLEOTIDE SEQUENCE [LARGE SCALE GENOMIC DNA]</scope>
    <source>
        <strain evidence="12 13">451A</strain>
    </source>
</reference>
<sequence length="314" mass="34853">MEQIILTAITWYIQDNQVIRPSLHGFMKGKSCLTNLIFYDKVTCLVDKGKAADVVYLDFSKAFDTISHSILLEKLAAHGLDGHTLCGVKNWLDGWTQRIVVNGVKSSWQPVTSGVLQGSVLGPVLFNIFINDLDEGIECTDLTDLTPAEVVLPGDCLQSTIPKMLVNFLTKRKGVSFLGCATQMYAFTLLGITECFLLAAMAYDRYVAICCPLHYTTMMSWNVCLLLSAVSWLIGVLVALGQTTFIFTLPYCGPNRINHYFCDLPPLLKLACVDTYKNEITTYIIAVLFIMVPFPTHSCVICPDTPHHLQHAIS</sequence>
<evidence type="ECO:0000256" key="4">
    <source>
        <dbReference type="ARBA" id="ARBA00022692"/>
    </source>
</evidence>
<evidence type="ECO:0000256" key="2">
    <source>
        <dbReference type="ARBA" id="ARBA00022475"/>
    </source>
</evidence>
<dbReference type="EMBL" id="BAAFJT010000022">
    <property type="protein sequence ID" value="GAB0199181.1"/>
    <property type="molecule type" value="Genomic_DNA"/>
</dbReference>
<accession>A0ABC9XNE0</accession>
<evidence type="ECO:0000256" key="3">
    <source>
        <dbReference type="ARBA" id="ARBA00022606"/>
    </source>
</evidence>
<keyword evidence="3" id="KW-0716">Sensory transduction</keyword>
<dbReference type="SUPFAM" id="SSF81321">
    <property type="entry name" value="Family A G protein-coupled receptor-like"/>
    <property type="match status" value="1"/>
</dbReference>
<protein>
    <submittedName>
        <fullName evidence="12">Olfactory receptor 10A4-like</fullName>
    </submittedName>
</protein>
<evidence type="ECO:0000256" key="9">
    <source>
        <dbReference type="SAM" id="Phobius"/>
    </source>
</evidence>